<feature type="compositionally biased region" description="Acidic residues" evidence="1">
    <location>
        <begin position="9"/>
        <end position="20"/>
    </location>
</feature>
<dbReference type="EMBL" id="JAEPRB010000962">
    <property type="protein sequence ID" value="KAG2209655.1"/>
    <property type="molecule type" value="Genomic_DNA"/>
</dbReference>
<reference evidence="2 3" key="1">
    <citation type="submission" date="2020-12" db="EMBL/GenBank/DDBJ databases">
        <title>Metabolic potential, ecology and presence of endohyphal bacteria is reflected in genomic diversity of Mucoromycotina.</title>
        <authorList>
            <person name="Muszewska A."/>
            <person name="Okrasinska A."/>
            <person name="Steczkiewicz K."/>
            <person name="Drgas O."/>
            <person name="Orlowska M."/>
            <person name="Perlinska-Lenart U."/>
            <person name="Aleksandrzak-Piekarczyk T."/>
            <person name="Szatraj K."/>
            <person name="Zielenkiewicz U."/>
            <person name="Pilsyk S."/>
            <person name="Malc E."/>
            <person name="Mieczkowski P."/>
            <person name="Kruszewska J.S."/>
            <person name="Biernat P."/>
            <person name="Pawlowska J."/>
        </authorList>
    </citation>
    <scope>NUCLEOTIDE SEQUENCE [LARGE SCALE GENOMIC DNA]</scope>
    <source>
        <strain evidence="2 3">CBS 142.35</strain>
    </source>
</reference>
<keyword evidence="3" id="KW-1185">Reference proteome</keyword>
<proteinExistence type="predicted"/>
<gene>
    <name evidence="2" type="ORF">INT45_011249</name>
</gene>
<evidence type="ECO:0000313" key="2">
    <source>
        <dbReference type="EMBL" id="KAG2209655.1"/>
    </source>
</evidence>
<evidence type="ECO:0000313" key="3">
    <source>
        <dbReference type="Proteomes" id="UP000646827"/>
    </source>
</evidence>
<sequence length="773" mass="88233">EQIPSAYQEESEGIEDEESVAEYVDPWDKEPPLPTNVPIVENVYPFTELPKHEQKSYELYSWIQQFNISREAYVTLLAMLNKWIMKEGFENVPLYSPAKSEARLERMFNVKETKYHICPKHCRLFPVNSTDPCKCNASQFKQNGNPIETMSYFPPSRQLAMFIADTDIRESIYEKINYEADPGMLTDIFDGSIYQKLKPTLFLNQSPTNIDLAVSLFVDGYKAQNMIQVAIIPADHTGNIYSFLRPLINELRVLEDAGMIVDCAGGPINVKVHCLLASGDIIGVQELIHHSGCMSSYGCRQCRIATVREISPAGRGYGRYYTGTIEMSTPRTDEEFKGDENEFGINKATDFAQLKSFHGYSFFGLDELHLIGANVMKRIWQMVSGDFVTDVNTTILLPKQACSAIGSAITESSATIPSAIFEGSFRDVYKKAGLMRSVDWIVFLQAVVPTLVFERLVEEYTSSAEQVDAIMSLVIGCTLALQWNIDQDDLVKINTTRSAERAIGFLKKHIKQRVLPWSNAANIIKRHLITRAYHHMYVEEEAVEEVEEDKEEDGNDQYTIPNGNQELELWDWHHATLDMYSNKCKEYPGMARKLDTLVKLRLPIRGRSNSTAFYFGELMLFFTHSYQGDECQLCLVKLYGNLQMTKYGLGVRTKYGTPYSHRTSTNTSESDKFIVTGCENILGPREYFPWCFSRAALFIPTQQNRLEPNALKESVLIDLWVRFKAGYSSEFNDVFEEELKQEEIKNNNDKAADSETVERNLEEQLIEETLEEI</sequence>
<dbReference type="OrthoDB" id="2282972at2759"/>
<name>A0A8H7RFZ7_9FUNG</name>
<dbReference type="Proteomes" id="UP000646827">
    <property type="component" value="Unassembled WGS sequence"/>
</dbReference>
<organism evidence="2 3">
    <name type="scientific">Circinella minor</name>
    <dbReference type="NCBI Taxonomy" id="1195481"/>
    <lineage>
        <taxon>Eukaryota</taxon>
        <taxon>Fungi</taxon>
        <taxon>Fungi incertae sedis</taxon>
        <taxon>Mucoromycota</taxon>
        <taxon>Mucoromycotina</taxon>
        <taxon>Mucoromycetes</taxon>
        <taxon>Mucorales</taxon>
        <taxon>Lichtheimiaceae</taxon>
        <taxon>Circinella</taxon>
    </lineage>
</organism>
<comment type="caution">
    <text evidence="2">The sequence shown here is derived from an EMBL/GenBank/DDBJ whole genome shotgun (WGS) entry which is preliminary data.</text>
</comment>
<feature type="region of interest" description="Disordered" evidence="1">
    <location>
        <begin position="1"/>
        <end position="20"/>
    </location>
</feature>
<evidence type="ECO:0000256" key="1">
    <source>
        <dbReference type="SAM" id="MobiDB-lite"/>
    </source>
</evidence>
<feature type="non-terminal residue" evidence="2">
    <location>
        <position position="1"/>
    </location>
</feature>
<accession>A0A8H7RFZ7</accession>
<dbReference type="AlphaFoldDB" id="A0A8H7RFZ7"/>
<protein>
    <submittedName>
        <fullName evidence="2">Uncharacterized protein</fullName>
    </submittedName>
</protein>